<dbReference type="PROSITE" id="PS51375">
    <property type="entry name" value="PPR"/>
    <property type="match status" value="1"/>
</dbReference>
<dbReference type="Pfam" id="PF13041">
    <property type="entry name" value="PPR_2"/>
    <property type="match status" value="1"/>
</dbReference>
<dbReference type="PANTHER" id="PTHR47942:SF16">
    <property type="entry name" value="PENTATRICOPEPTIDE REPEAT DOMAIN CONTAINING PROTEIN-RELATED"/>
    <property type="match status" value="1"/>
</dbReference>
<evidence type="ECO:0000256" key="2">
    <source>
        <dbReference type="PROSITE-ProRule" id="PRU00708"/>
    </source>
</evidence>
<dbReference type="InterPro" id="IPR051222">
    <property type="entry name" value="PPR/CCM1_RNA-binding"/>
</dbReference>
<comment type="caution">
    <text evidence="3">The sequence shown here is derived from an EMBL/GenBank/DDBJ whole genome shotgun (WGS) entry which is preliminary data.</text>
</comment>
<accession>A0A822YU98</accession>
<keyword evidence="4" id="KW-1185">Reference proteome</keyword>
<dbReference type="Proteomes" id="UP000607653">
    <property type="component" value="Unassembled WGS sequence"/>
</dbReference>
<organism evidence="3 4">
    <name type="scientific">Nelumbo nucifera</name>
    <name type="common">Sacred lotus</name>
    <dbReference type="NCBI Taxonomy" id="4432"/>
    <lineage>
        <taxon>Eukaryota</taxon>
        <taxon>Viridiplantae</taxon>
        <taxon>Streptophyta</taxon>
        <taxon>Embryophyta</taxon>
        <taxon>Tracheophyta</taxon>
        <taxon>Spermatophyta</taxon>
        <taxon>Magnoliopsida</taxon>
        <taxon>Proteales</taxon>
        <taxon>Nelumbonaceae</taxon>
        <taxon>Nelumbo</taxon>
    </lineage>
</organism>
<dbReference type="InterPro" id="IPR002885">
    <property type="entry name" value="PPR_rpt"/>
</dbReference>
<dbReference type="PANTHER" id="PTHR47942">
    <property type="entry name" value="TETRATRICOPEPTIDE REPEAT (TPR)-LIKE SUPERFAMILY PROTEIN-RELATED"/>
    <property type="match status" value="1"/>
</dbReference>
<dbReference type="InterPro" id="IPR011990">
    <property type="entry name" value="TPR-like_helical_dom_sf"/>
</dbReference>
<evidence type="ECO:0000256" key="1">
    <source>
        <dbReference type="ARBA" id="ARBA00022737"/>
    </source>
</evidence>
<dbReference type="EMBL" id="DUZY01000003">
    <property type="protein sequence ID" value="DAD32818.1"/>
    <property type="molecule type" value="Genomic_DNA"/>
</dbReference>
<evidence type="ECO:0000313" key="3">
    <source>
        <dbReference type="EMBL" id="DAD32818.1"/>
    </source>
</evidence>
<dbReference type="AlphaFoldDB" id="A0A822YU98"/>
<name>A0A822YU98_NELNU</name>
<feature type="repeat" description="PPR" evidence="2">
    <location>
        <begin position="128"/>
        <end position="162"/>
    </location>
</feature>
<dbReference type="Gene3D" id="1.25.40.10">
    <property type="entry name" value="Tetratricopeptide repeat domain"/>
    <property type="match status" value="1"/>
</dbReference>
<sequence length="175" mass="19614">MVPRTSFSSFSSSLCCRQASAHTGTLCLCCRSLSSFSNYTSVPHLPDSKTVECSSNSDIPHEGTQSQLEIMVADLYRSRKMSSDDALSFFNRMIDLKPTPSVYSFSLLLRAIYRSKHYKGVTKGLEVDVFSYNALINGYCRSRRMDEAVNLFEEMHHKGLKPSPANYTTLTHGLC</sequence>
<evidence type="ECO:0000313" key="4">
    <source>
        <dbReference type="Proteomes" id="UP000607653"/>
    </source>
</evidence>
<dbReference type="NCBIfam" id="TIGR00756">
    <property type="entry name" value="PPR"/>
    <property type="match status" value="1"/>
</dbReference>
<reference evidence="3 4" key="1">
    <citation type="journal article" date="2020" name="Mol. Biol. Evol.">
        <title>Distinct Expression and Methylation Patterns for Genes with Different Fates following a Single Whole-Genome Duplication in Flowering Plants.</title>
        <authorList>
            <person name="Shi T."/>
            <person name="Rahmani R.S."/>
            <person name="Gugger P.F."/>
            <person name="Wang M."/>
            <person name="Li H."/>
            <person name="Zhang Y."/>
            <person name="Li Z."/>
            <person name="Wang Q."/>
            <person name="Van de Peer Y."/>
            <person name="Marchal K."/>
            <person name="Chen J."/>
        </authorList>
    </citation>
    <scope>NUCLEOTIDE SEQUENCE [LARGE SCALE GENOMIC DNA]</scope>
    <source>
        <tissue evidence="3">Leaf</tissue>
    </source>
</reference>
<gene>
    <name evidence="3" type="ORF">HUJ06_011669</name>
</gene>
<keyword evidence="1" id="KW-0677">Repeat</keyword>
<proteinExistence type="predicted"/>
<protein>
    <submittedName>
        <fullName evidence="3">Uncharacterized protein</fullName>
    </submittedName>
</protein>